<keyword evidence="9 13" id="KW-0413">Isomerase</keyword>
<evidence type="ECO:0000256" key="9">
    <source>
        <dbReference type="ARBA" id="ARBA00023235"/>
    </source>
</evidence>
<evidence type="ECO:0000256" key="10">
    <source>
        <dbReference type="ARBA" id="ARBA00023284"/>
    </source>
</evidence>
<name>A0A0G4IFW8_9ALVE</name>
<dbReference type="VEuPathDB" id="CryptoDB:Cvel_14049"/>
<evidence type="ECO:0000256" key="1">
    <source>
        <dbReference type="ARBA" id="ARBA00001182"/>
    </source>
</evidence>
<dbReference type="GO" id="GO:0006457">
    <property type="term" value="P:protein folding"/>
    <property type="evidence" value="ECO:0007669"/>
    <property type="project" value="TreeGrafter"/>
</dbReference>
<keyword evidence="8 11" id="KW-1015">Disulfide bond</keyword>
<keyword evidence="5 13" id="KW-0732">Signal</keyword>
<comment type="catalytic activity">
    <reaction evidence="1 13">
        <text>Catalyzes the rearrangement of -S-S- bonds in proteins.</text>
        <dbReference type="EC" id="5.3.4.1"/>
    </reaction>
</comment>
<dbReference type="GO" id="GO:0005788">
    <property type="term" value="C:endoplasmic reticulum lumen"/>
    <property type="evidence" value="ECO:0007669"/>
    <property type="project" value="UniProtKB-SubCell"/>
</dbReference>
<dbReference type="InterPro" id="IPR005792">
    <property type="entry name" value="Prot_disulphide_isomerase"/>
</dbReference>
<dbReference type="PROSITE" id="PS00194">
    <property type="entry name" value="THIOREDOXIN_1"/>
    <property type="match status" value="1"/>
</dbReference>
<evidence type="ECO:0000256" key="4">
    <source>
        <dbReference type="ARBA" id="ARBA00012723"/>
    </source>
</evidence>
<keyword evidence="7" id="KW-0256">Endoplasmic reticulum</keyword>
<dbReference type="NCBIfam" id="TIGR01130">
    <property type="entry name" value="ER_PDI_fam"/>
    <property type="match status" value="1"/>
</dbReference>
<reference evidence="15" key="1">
    <citation type="submission" date="2014-11" db="EMBL/GenBank/DDBJ databases">
        <authorList>
            <person name="Otto D Thomas"/>
            <person name="Naeem Raeece"/>
        </authorList>
    </citation>
    <scope>NUCLEOTIDE SEQUENCE</scope>
</reference>
<organism evidence="15">
    <name type="scientific">Chromera velia CCMP2878</name>
    <dbReference type="NCBI Taxonomy" id="1169474"/>
    <lineage>
        <taxon>Eukaryota</taxon>
        <taxon>Sar</taxon>
        <taxon>Alveolata</taxon>
        <taxon>Colpodellida</taxon>
        <taxon>Chromeraceae</taxon>
        <taxon>Chromera</taxon>
    </lineage>
</organism>
<evidence type="ECO:0000256" key="6">
    <source>
        <dbReference type="ARBA" id="ARBA00022737"/>
    </source>
</evidence>
<evidence type="ECO:0000313" key="15">
    <source>
        <dbReference type="EMBL" id="CEM56055.1"/>
    </source>
</evidence>
<keyword evidence="6" id="KW-0677">Repeat</keyword>
<gene>
    <name evidence="15" type="ORF">Cvel_14049</name>
</gene>
<dbReference type="InterPro" id="IPR036249">
    <property type="entry name" value="Thioredoxin-like_sf"/>
</dbReference>
<sequence>MHLLPSLFFVGCLAFFLASPSPGRAEEDEAVVTLTESNFDDFIKENPEALVEFYAPWCGHCKKLAPEYEKAAKALKGKVPLGKVDATVEKDLASKFNVRGYPTLKFFKKGKEQEYTGGRSEETIIQWIETHTGPAVSVVDKATEVSDEKPTVFVVKTKDAETKLYKDFEAAADVNRESGLFQAILGDKSESLSVFRKDEGETVWKESEYASLDDFVYQEAFPLFGKIDGSNHRRYVNRKNYAGGLFWLCLSPDEYKKFGGAAREAAKNFKGDLSFVWLNLDELKSHAETAFGLTEFPAYVLEQGKARYVLESGGKDPSAASLKGFLEDVKAGKIKRTLKSEETPESNDAPVKVVTANTFDSILFESGKDVFFEIYAPWCGHCKKLEPIYTEFAEKMEKDLPSLLVTKMDGTQNDVPYAEFDFRGFPTIYYLKADDVKKAKEAGKPVQPAKYQGGRAVDDLVKYAKENVSPSLKKEEKPSHEEL</sequence>
<feature type="domain" description="Thioredoxin" evidence="14">
    <location>
        <begin position="20"/>
        <end position="133"/>
    </location>
</feature>
<dbReference type="FunFam" id="3.40.30.10:FF:000023">
    <property type="entry name" value="Protein disulfide-isomerase"/>
    <property type="match status" value="1"/>
</dbReference>
<dbReference type="GO" id="GO:0034976">
    <property type="term" value="P:response to endoplasmic reticulum stress"/>
    <property type="evidence" value="ECO:0007669"/>
    <property type="project" value="TreeGrafter"/>
</dbReference>
<dbReference type="PANTHER" id="PTHR18929">
    <property type="entry name" value="PROTEIN DISULFIDE ISOMERASE"/>
    <property type="match status" value="1"/>
</dbReference>
<evidence type="ECO:0000256" key="11">
    <source>
        <dbReference type="PIRSR" id="PIRSR605792-51"/>
    </source>
</evidence>
<dbReference type="NCBIfam" id="TIGR01126">
    <property type="entry name" value="pdi_dom"/>
    <property type="match status" value="1"/>
</dbReference>
<evidence type="ECO:0000256" key="2">
    <source>
        <dbReference type="ARBA" id="ARBA00004319"/>
    </source>
</evidence>
<comment type="subcellular location">
    <subcellularLocation>
        <location evidence="2">Endoplasmic reticulum lumen</location>
    </subcellularLocation>
</comment>
<evidence type="ECO:0000256" key="12">
    <source>
        <dbReference type="RuleBase" id="RU004208"/>
    </source>
</evidence>
<comment type="similarity">
    <text evidence="3 12">Belongs to the protein disulfide isomerase family.</text>
</comment>
<evidence type="ECO:0000256" key="3">
    <source>
        <dbReference type="ARBA" id="ARBA00006347"/>
    </source>
</evidence>
<evidence type="ECO:0000259" key="14">
    <source>
        <dbReference type="PROSITE" id="PS51352"/>
    </source>
</evidence>
<dbReference type="AlphaFoldDB" id="A0A0G4IFW8"/>
<feature type="domain" description="Thioredoxin" evidence="14">
    <location>
        <begin position="310"/>
        <end position="469"/>
    </location>
</feature>
<dbReference type="EMBL" id="CDMZ01005937">
    <property type="protein sequence ID" value="CEM56055.1"/>
    <property type="molecule type" value="Genomic_DNA"/>
</dbReference>
<feature type="disulfide bond" description="Redox-active" evidence="11">
    <location>
        <begin position="58"/>
        <end position="61"/>
    </location>
</feature>
<protein>
    <recommendedName>
        <fullName evidence="4 13">Protein disulfide-isomerase</fullName>
        <ecNumber evidence="4 13">5.3.4.1</ecNumber>
    </recommendedName>
</protein>
<dbReference type="Gene3D" id="3.40.30.10">
    <property type="entry name" value="Glutaredoxin"/>
    <property type="match status" value="3"/>
</dbReference>
<feature type="signal peptide" evidence="13">
    <location>
        <begin position="1"/>
        <end position="25"/>
    </location>
</feature>
<dbReference type="EC" id="5.3.4.1" evidence="4 13"/>
<evidence type="ECO:0000256" key="5">
    <source>
        <dbReference type="ARBA" id="ARBA00022729"/>
    </source>
</evidence>
<dbReference type="GO" id="GO:0003756">
    <property type="term" value="F:protein disulfide isomerase activity"/>
    <property type="evidence" value="ECO:0007669"/>
    <property type="project" value="UniProtKB-EC"/>
</dbReference>
<dbReference type="PRINTS" id="PR00421">
    <property type="entry name" value="THIOREDOXIN"/>
</dbReference>
<evidence type="ECO:0000256" key="8">
    <source>
        <dbReference type="ARBA" id="ARBA00023157"/>
    </source>
</evidence>
<dbReference type="InterPro" id="IPR013766">
    <property type="entry name" value="Thioredoxin_domain"/>
</dbReference>
<dbReference type="InterPro" id="IPR005788">
    <property type="entry name" value="PDI_thioredoxin-like_dom"/>
</dbReference>
<dbReference type="CDD" id="cd02982">
    <property type="entry name" value="PDI_b'_family"/>
    <property type="match status" value="1"/>
</dbReference>
<evidence type="ECO:0000256" key="7">
    <source>
        <dbReference type="ARBA" id="ARBA00022824"/>
    </source>
</evidence>
<dbReference type="Pfam" id="PF13848">
    <property type="entry name" value="Thioredoxin_6"/>
    <property type="match status" value="1"/>
</dbReference>
<feature type="disulfide bond" description="Redox-active" evidence="11">
    <location>
        <begin position="379"/>
        <end position="382"/>
    </location>
</feature>
<dbReference type="PhylomeDB" id="A0A0G4IFW8"/>
<proteinExistence type="inferred from homology"/>
<dbReference type="CDD" id="cd02995">
    <property type="entry name" value="PDI_a_PDI_a'_C"/>
    <property type="match status" value="1"/>
</dbReference>
<dbReference type="InterPro" id="IPR017937">
    <property type="entry name" value="Thioredoxin_CS"/>
</dbReference>
<keyword evidence="10 11" id="KW-0676">Redox-active center</keyword>
<evidence type="ECO:0000256" key="13">
    <source>
        <dbReference type="RuleBase" id="RU361130"/>
    </source>
</evidence>
<dbReference type="Pfam" id="PF00085">
    <property type="entry name" value="Thioredoxin"/>
    <property type="match status" value="2"/>
</dbReference>
<dbReference type="PANTHER" id="PTHR18929:SF132">
    <property type="entry name" value="PROTEIN DISULFIDE-ISOMERASE A3"/>
    <property type="match status" value="1"/>
</dbReference>
<dbReference type="PROSITE" id="PS51352">
    <property type="entry name" value="THIOREDOXIN_2"/>
    <property type="match status" value="2"/>
</dbReference>
<accession>A0A0G4IFW8</accession>
<dbReference type="SUPFAM" id="SSF52833">
    <property type="entry name" value="Thioredoxin-like"/>
    <property type="match status" value="3"/>
</dbReference>
<feature type="chain" id="PRO_5005118021" description="Protein disulfide-isomerase" evidence="13">
    <location>
        <begin position="26"/>
        <end position="483"/>
    </location>
</feature>